<comment type="caution">
    <text evidence="1">The sequence shown here is derived from an EMBL/GenBank/DDBJ whole genome shotgun (WGS) entry which is preliminary data.</text>
</comment>
<dbReference type="EMBL" id="BKCJ010315813">
    <property type="protein sequence ID" value="GEZ72980.1"/>
    <property type="molecule type" value="Genomic_DNA"/>
</dbReference>
<gene>
    <name evidence="1" type="ORF">Tci_544953</name>
</gene>
<evidence type="ECO:0008006" key="2">
    <source>
        <dbReference type="Google" id="ProtNLM"/>
    </source>
</evidence>
<evidence type="ECO:0000313" key="1">
    <source>
        <dbReference type="EMBL" id="GEZ72980.1"/>
    </source>
</evidence>
<organism evidence="1">
    <name type="scientific">Tanacetum cinerariifolium</name>
    <name type="common">Dalmatian daisy</name>
    <name type="synonym">Chrysanthemum cinerariifolium</name>
    <dbReference type="NCBI Taxonomy" id="118510"/>
    <lineage>
        <taxon>Eukaryota</taxon>
        <taxon>Viridiplantae</taxon>
        <taxon>Streptophyta</taxon>
        <taxon>Embryophyta</taxon>
        <taxon>Tracheophyta</taxon>
        <taxon>Spermatophyta</taxon>
        <taxon>Magnoliopsida</taxon>
        <taxon>eudicotyledons</taxon>
        <taxon>Gunneridae</taxon>
        <taxon>Pentapetalae</taxon>
        <taxon>asterids</taxon>
        <taxon>campanulids</taxon>
        <taxon>Asterales</taxon>
        <taxon>Asteraceae</taxon>
        <taxon>Asteroideae</taxon>
        <taxon>Anthemideae</taxon>
        <taxon>Anthemidinae</taxon>
        <taxon>Tanacetum</taxon>
    </lineage>
</organism>
<accession>A0A699IL71</accession>
<proteinExistence type="predicted"/>
<dbReference type="AlphaFoldDB" id="A0A699IL71"/>
<reference evidence="1" key="1">
    <citation type="journal article" date="2019" name="Sci. Rep.">
        <title>Draft genome of Tanacetum cinerariifolium, the natural source of mosquito coil.</title>
        <authorList>
            <person name="Yamashiro T."/>
            <person name="Shiraishi A."/>
            <person name="Satake H."/>
            <person name="Nakayama K."/>
        </authorList>
    </citation>
    <scope>NUCLEOTIDE SEQUENCE</scope>
</reference>
<name>A0A699IL71_TANCI</name>
<protein>
    <recommendedName>
        <fullName evidence="2">Gag-Pol polyprotein</fullName>
    </recommendedName>
</protein>
<sequence>MHNPKDISNLTTALDMALELMAKAFQLNNTIPINNNQRISSNPYYSQIAQSGHLVGQNAVQNQGIQNVRNQNRLSIVLGIANQHGNGNVVAARAEGNSNGITKNLIRCYNYQGNDHYASNYTIKPRKHDAAYLQKQMQIAQNEEVGIQLNYEEFDFMVAARACEETETDNANCTLENNCSKHRHLVLSLTKLPSMTV</sequence>